<dbReference type="SUPFAM" id="SSF53756">
    <property type="entry name" value="UDP-Glycosyltransferase/glycogen phosphorylase"/>
    <property type="match status" value="1"/>
</dbReference>
<dbReference type="Pfam" id="PF04101">
    <property type="entry name" value="Glyco_tran_28_C"/>
    <property type="match status" value="1"/>
</dbReference>
<feature type="binding site" evidence="10">
    <location>
        <position position="108"/>
    </location>
    <ligand>
        <name>UDP-N-acetyl-alpha-D-glucosamine</name>
        <dbReference type="ChEBI" id="CHEBI:57705"/>
    </ligand>
</feature>
<dbReference type="AlphaFoldDB" id="A0A371RFW8"/>
<evidence type="ECO:0000256" key="7">
    <source>
        <dbReference type="ARBA" id="ARBA00023136"/>
    </source>
</evidence>
<dbReference type="EMBL" id="QUQO01000001">
    <property type="protein sequence ID" value="RFB04347.1"/>
    <property type="molecule type" value="Genomic_DNA"/>
</dbReference>
<comment type="caution">
    <text evidence="13">The sequence shown here is derived from an EMBL/GenBank/DDBJ whole genome shotgun (WGS) entry which is preliminary data.</text>
</comment>
<comment type="function">
    <text evidence="10">Cell wall formation. Catalyzes the transfer of a GlcNAc subunit on undecaprenyl-pyrophosphoryl-MurNAc-pentapeptide (lipid intermediate I) to form undecaprenyl-pyrophosphoryl-MurNAc-(pentapeptide)GlcNAc (lipid intermediate II).</text>
</comment>
<accession>A0A371RFW8</accession>
<dbReference type="GO" id="GO:0071555">
    <property type="term" value="P:cell wall organization"/>
    <property type="evidence" value="ECO:0007669"/>
    <property type="project" value="UniProtKB-KW"/>
</dbReference>
<dbReference type="PANTHER" id="PTHR21015:SF22">
    <property type="entry name" value="GLYCOSYLTRANSFERASE"/>
    <property type="match status" value="1"/>
</dbReference>
<evidence type="ECO:0000256" key="8">
    <source>
        <dbReference type="ARBA" id="ARBA00023306"/>
    </source>
</evidence>
<evidence type="ECO:0000256" key="5">
    <source>
        <dbReference type="ARBA" id="ARBA00022960"/>
    </source>
</evidence>
<keyword evidence="8 10" id="KW-0131">Cell cycle</keyword>
<evidence type="ECO:0000256" key="2">
    <source>
        <dbReference type="ARBA" id="ARBA00022618"/>
    </source>
</evidence>
<dbReference type="CDD" id="cd03785">
    <property type="entry name" value="GT28_MurG"/>
    <property type="match status" value="1"/>
</dbReference>
<dbReference type="FunCoup" id="A0A371RFW8">
    <property type="interactions" value="294"/>
</dbReference>
<proteinExistence type="inferred from homology"/>
<feature type="domain" description="Glycosyltransferase family 28 N-terminal" evidence="11">
    <location>
        <begin position="1"/>
        <end position="122"/>
    </location>
</feature>
<comment type="pathway">
    <text evidence="10">Cell wall biogenesis; peptidoglycan biosynthesis.</text>
</comment>
<dbReference type="GO" id="GO:0008360">
    <property type="term" value="P:regulation of cell shape"/>
    <property type="evidence" value="ECO:0007669"/>
    <property type="project" value="UniProtKB-KW"/>
</dbReference>
<dbReference type="GO" id="GO:0009252">
    <property type="term" value="P:peptidoglycan biosynthetic process"/>
    <property type="evidence" value="ECO:0007669"/>
    <property type="project" value="UniProtKB-UniRule"/>
</dbReference>
<comment type="subcellular location">
    <subcellularLocation>
        <location evidence="10">Cell membrane</location>
        <topology evidence="10">Peripheral membrane protein</topology>
        <orientation evidence="10">Cytoplasmic side</orientation>
    </subcellularLocation>
</comment>
<keyword evidence="5 10" id="KW-0133">Cell shape</keyword>
<keyword evidence="1 10" id="KW-1003">Cell membrane</keyword>
<keyword evidence="3 10" id="KW-0328">Glycosyltransferase</keyword>
<evidence type="ECO:0000256" key="1">
    <source>
        <dbReference type="ARBA" id="ARBA00022475"/>
    </source>
</evidence>
<dbReference type="InterPro" id="IPR007235">
    <property type="entry name" value="Glyco_trans_28_C"/>
</dbReference>
<evidence type="ECO:0000256" key="6">
    <source>
        <dbReference type="ARBA" id="ARBA00022984"/>
    </source>
</evidence>
<comment type="caution">
    <text evidence="10">Lacks conserved residue(s) required for the propagation of feature annotation.</text>
</comment>
<keyword evidence="7 10" id="KW-0472">Membrane</keyword>
<dbReference type="GO" id="GO:0051301">
    <property type="term" value="P:cell division"/>
    <property type="evidence" value="ECO:0007669"/>
    <property type="project" value="UniProtKB-KW"/>
</dbReference>
<dbReference type="Gene3D" id="3.40.50.2000">
    <property type="entry name" value="Glycogen Phosphorylase B"/>
    <property type="match status" value="2"/>
</dbReference>
<dbReference type="EC" id="2.4.1.227" evidence="10"/>
<feature type="binding site" evidence="10">
    <location>
        <position position="178"/>
    </location>
    <ligand>
        <name>UDP-N-acetyl-alpha-D-glucosamine</name>
        <dbReference type="ChEBI" id="CHEBI:57705"/>
    </ligand>
</feature>
<gene>
    <name evidence="10" type="primary">murG</name>
    <name evidence="13" type="ORF">DX908_03040</name>
</gene>
<dbReference type="GO" id="GO:0051991">
    <property type="term" value="F:UDP-N-acetyl-D-glucosamine:N-acetylmuramoyl-L-alanyl-D-glutamyl-meso-2,6-diaminopimelyl-D-alanyl-D-alanine-diphosphoundecaprenol 4-beta-N-acetylglucosaminlytransferase activity"/>
    <property type="evidence" value="ECO:0007669"/>
    <property type="project" value="RHEA"/>
</dbReference>
<evidence type="ECO:0000256" key="4">
    <source>
        <dbReference type="ARBA" id="ARBA00022679"/>
    </source>
</evidence>
<protein>
    <recommendedName>
        <fullName evidence="10">UDP-N-acetylglucosamine--N-acetylmuramyl-(pentapeptide) pyrophosphoryl-undecaprenol N-acetylglucosamine transferase</fullName>
        <ecNumber evidence="10">2.4.1.227</ecNumber>
    </recommendedName>
    <alternativeName>
        <fullName evidence="10">Undecaprenyl-PP-MurNAc-pentapeptide-UDPGlcNAc GlcNAc transferase</fullName>
    </alternativeName>
</protein>
<dbReference type="UniPathway" id="UPA00219"/>
<evidence type="ECO:0000259" key="12">
    <source>
        <dbReference type="Pfam" id="PF04101"/>
    </source>
</evidence>
<feature type="domain" description="Glycosyl transferase family 28 C-terminal" evidence="12">
    <location>
        <begin position="172"/>
        <end position="326"/>
    </location>
</feature>
<dbReference type="InParanoid" id="A0A371RFW8"/>
<dbReference type="Pfam" id="PF03033">
    <property type="entry name" value="Glyco_transf_28"/>
    <property type="match status" value="1"/>
</dbReference>
<dbReference type="GO" id="GO:0005886">
    <property type="term" value="C:plasma membrane"/>
    <property type="evidence" value="ECO:0007669"/>
    <property type="project" value="UniProtKB-SubCell"/>
</dbReference>
<comment type="catalytic activity">
    <reaction evidence="10">
        <text>di-trans,octa-cis-undecaprenyl diphospho-N-acetyl-alpha-D-muramoyl-L-alanyl-D-glutamyl-meso-2,6-diaminopimeloyl-D-alanyl-D-alanine + UDP-N-acetyl-alpha-D-glucosamine = di-trans,octa-cis-undecaprenyl diphospho-[N-acetyl-alpha-D-glucosaminyl-(1-&gt;4)]-N-acetyl-alpha-D-muramoyl-L-alanyl-D-glutamyl-meso-2,6-diaminopimeloyl-D-alanyl-D-alanine + UDP + H(+)</text>
        <dbReference type="Rhea" id="RHEA:31227"/>
        <dbReference type="ChEBI" id="CHEBI:15378"/>
        <dbReference type="ChEBI" id="CHEBI:57705"/>
        <dbReference type="ChEBI" id="CHEBI:58223"/>
        <dbReference type="ChEBI" id="CHEBI:61387"/>
        <dbReference type="ChEBI" id="CHEBI:61388"/>
        <dbReference type="EC" id="2.4.1.227"/>
    </reaction>
</comment>
<sequence>MFPAQSLAEEAKTRGWRVILLTDERGLRYTDGFPADRIVLLEAANPNVKGPVAKAQMAWAMFRGLRTARRALKQEKINAVVGFGGYPSAPGLFAARTLRLPFAVHEQNAVLGRVNRRAAPGADIVAHGFPRLDRLPEMKGQLVETGNPVRDAVRKAADIPYDAPRPSGVLRVLIFGGSQGAALFGRVFAPALASLPDELRARLEVTHQVPEADRETVAGVYEAAGIRAELAPFFTDLPERTAKSHYVISRSGASSVTEIAVIGRPALLVPLGIAMDDHQRINAETLVAAGAADLLLEAEATPEKAAAMLLPRLNDPDWLAGAANAARSVAPERAAEKLADLVAALLED</sequence>
<comment type="similarity">
    <text evidence="10">Belongs to the glycosyltransferase 28 family. MurG subfamily.</text>
</comment>
<reference evidence="13 14" key="1">
    <citation type="submission" date="2018-08" db="EMBL/GenBank/DDBJ databases">
        <title>Parvularcula sp. SM1705, isolated from surface water of the South Sea China.</title>
        <authorList>
            <person name="Sun L."/>
        </authorList>
    </citation>
    <scope>NUCLEOTIDE SEQUENCE [LARGE SCALE GENOMIC DNA]</scope>
    <source>
        <strain evidence="13 14">SM1705</strain>
    </source>
</reference>
<evidence type="ECO:0000256" key="3">
    <source>
        <dbReference type="ARBA" id="ARBA00022676"/>
    </source>
</evidence>
<keyword evidence="14" id="KW-1185">Reference proteome</keyword>
<evidence type="ECO:0000259" key="11">
    <source>
        <dbReference type="Pfam" id="PF03033"/>
    </source>
</evidence>
<dbReference type="InterPro" id="IPR004276">
    <property type="entry name" value="GlycoTrans_28_N"/>
</dbReference>
<evidence type="ECO:0000256" key="10">
    <source>
        <dbReference type="HAMAP-Rule" id="MF_00033"/>
    </source>
</evidence>
<evidence type="ECO:0000313" key="13">
    <source>
        <dbReference type="EMBL" id="RFB04347.1"/>
    </source>
</evidence>
<dbReference type="HAMAP" id="MF_00033">
    <property type="entry name" value="MurG"/>
    <property type="match status" value="1"/>
</dbReference>
<dbReference type="Proteomes" id="UP000264589">
    <property type="component" value="Unassembled WGS sequence"/>
</dbReference>
<organism evidence="13 14">
    <name type="scientific">Parvularcula marina</name>
    <dbReference type="NCBI Taxonomy" id="2292771"/>
    <lineage>
        <taxon>Bacteria</taxon>
        <taxon>Pseudomonadati</taxon>
        <taxon>Pseudomonadota</taxon>
        <taxon>Alphaproteobacteria</taxon>
        <taxon>Parvularculales</taxon>
        <taxon>Parvularculaceae</taxon>
        <taxon>Parvularcula</taxon>
    </lineage>
</organism>
<dbReference type="InterPro" id="IPR006009">
    <property type="entry name" value="GlcNAc_MurG"/>
</dbReference>
<evidence type="ECO:0000256" key="9">
    <source>
        <dbReference type="ARBA" id="ARBA00023316"/>
    </source>
</evidence>
<feature type="binding site" evidence="10">
    <location>
        <position position="279"/>
    </location>
    <ligand>
        <name>UDP-N-acetyl-alpha-D-glucosamine</name>
        <dbReference type="ChEBI" id="CHEBI:57705"/>
    </ligand>
</feature>
<name>A0A371RFW8_9PROT</name>
<dbReference type="PANTHER" id="PTHR21015">
    <property type="entry name" value="UDP-N-ACETYLGLUCOSAMINE--N-ACETYLMURAMYL-(PENTAPEPTIDE) PYROPHOSPHORYL-UNDECAPRENOL N-ACETYLGLUCOSAMINE TRANSFERASE 1"/>
    <property type="match status" value="1"/>
</dbReference>
<keyword evidence="6 10" id="KW-0573">Peptidoglycan synthesis</keyword>
<keyword evidence="4 10" id="KW-0808">Transferase</keyword>
<dbReference type="GO" id="GO:0005975">
    <property type="term" value="P:carbohydrate metabolic process"/>
    <property type="evidence" value="ECO:0007669"/>
    <property type="project" value="InterPro"/>
</dbReference>
<dbReference type="GO" id="GO:0050511">
    <property type="term" value="F:undecaprenyldiphospho-muramoylpentapeptide beta-N-acetylglucosaminyltransferase activity"/>
    <property type="evidence" value="ECO:0007669"/>
    <property type="project" value="UniProtKB-UniRule"/>
</dbReference>
<evidence type="ECO:0000313" key="14">
    <source>
        <dbReference type="Proteomes" id="UP000264589"/>
    </source>
</evidence>
<feature type="binding site" evidence="10">
    <location>
        <position position="150"/>
    </location>
    <ligand>
        <name>UDP-N-acetyl-alpha-D-glucosamine</name>
        <dbReference type="ChEBI" id="CHEBI:57705"/>
    </ligand>
</feature>
<keyword evidence="2 10" id="KW-0132">Cell division</keyword>
<keyword evidence="9 10" id="KW-0961">Cell wall biogenesis/degradation</keyword>